<evidence type="ECO:0000256" key="5">
    <source>
        <dbReference type="ARBA" id="ARBA00023136"/>
    </source>
</evidence>
<keyword evidence="4 6" id="KW-1133">Transmembrane helix</keyword>
<dbReference type="InterPro" id="IPR002293">
    <property type="entry name" value="AA/rel_permease1"/>
</dbReference>
<evidence type="ECO:0000256" key="4">
    <source>
        <dbReference type="ARBA" id="ARBA00022989"/>
    </source>
</evidence>
<feature type="non-terminal residue" evidence="7">
    <location>
        <position position="148"/>
    </location>
</feature>
<organism evidence="7">
    <name type="scientific">mine drainage metagenome</name>
    <dbReference type="NCBI Taxonomy" id="410659"/>
    <lineage>
        <taxon>unclassified sequences</taxon>
        <taxon>metagenomes</taxon>
        <taxon>ecological metagenomes</taxon>
    </lineage>
</organism>
<feature type="transmembrane region" description="Helical" evidence="6">
    <location>
        <begin position="12"/>
        <end position="33"/>
    </location>
</feature>
<name>T1AM21_9ZZZZ</name>
<reference evidence="7" key="2">
    <citation type="journal article" date="2014" name="ISME J.">
        <title>Microbial stratification in low pH oxic and suboxic macroscopic growths along an acid mine drainage.</title>
        <authorList>
            <person name="Mendez-Garcia C."/>
            <person name="Mesa V."/>
            <person name="Sprenger R.R."/>
            <person name="Richter M."/>
            <person name="Diez M.S."/>
            <person name="Solano J."/>
            <person name="Bargiela R."/>
            <person name="Golyshina O.V."/>
            <person name="Manteca A."/>
            <person name="Ramos J.L."/>
            <person name="Gallego J.R."/>
            <person name="Llorente I."/>
            <person name="Martins Dos Santos V.A."/>
            <person name="Jensen O.N."/>
            <person name="Pelaez A.I."/>
            <person name="Sanchez J."/>
            <person name="Ferrer M."/>
        </authorList>
    </citation>
    <scope>NUCLEOTIDE SEQUENCE</scope>
</reference>
<dbReference type="Gene3D" id="1.20.1740.10">
    <property type="entry name" value="Amino acid/polyamine transporter I"/>
    <property type="match status" value="1"/>
</dbReference>
<feature type="transmembrane region" description="Helical" evidence="6">
    <location>
        <begin position="68"/>
        <end position="92"/>
    </location>
</feature>
<keyword evidence="3 6" id="KW-0812">Transmembrane</keyword>
<comment type="subcellular location">
    <subcellularLocation>
        <location evidence="1">Membrane</location>
        <topology evidence="1">Multi-pass membrane protein</topology>
    </subcellularLocation>
</comment>
<evidence type="ECO:0000256" key="3">
    <source>
        <dbReference type="ARBA" id="ARBA00022692"/>
    </source>
</evidence>
<dbReference type="GO" id="GO:0016020">
    <property type="term" value="C:membrane"/>
    <property type="evidence" value="ECO:0007669"/>
    <property type="project" value="UniProtKB-SubCell"/>
</dbReference>
<feature type="transmembrane region" description="Helical" evidence="6">
    <location>
        <begin position="113"/>
        <end position="138"/>
    </location>
</feature>
<reference evidence="7" key="1">
    <citation type="submission" date="2013-08" db="EMBL/GenBank/DDBJ databases">
        <authorList>
            <person name="Mendez C."/>
            <person name="Richter M."/>
            <person name="Ferrer M."/>
            <person name="Sanchez J."/>
        </authorList>
    </citation>
    <scope>NUCLEOTIDE SEQUENCE</scope>
</reference>
<protein>
    <submittedName>
        <fullName evidence="7">Amino acid permease family protein</fullName>
    </submittedName>
</protein>
<feature type="non-terminal residue" evidence="7">
    <location>
        <position position="1"/>
    </location>
</feature>
<dbReference type="GO" id="GO:0015171">
    <property type="term" value="F:amino acid transmembrane transporter activity"/>
    <property type="evidence" value="ECO:0007669"/>
    <property type="project" value="TreeGrafter"/>
</dbReference>
<dbReference type="EMBL" id="AUZY01009207">
    <property type="protein sequence ID" value="EQD43075.1"/>
    <property type="molecule type" value="Genomic_DNA"/>
</dbReference>
<gene>
    <name evidence="7" type="ORF">B1B_13965</name>
</gene>
<proteinExistence type="predicted"/>
<keyword evidence="2" id="KW-0813">Transport</keyword>
<accession>T1AM21</accession>
<evidence type="ECO:0000256" key="6">
    <source>
        <dbReference type="SAM" id="Phobius"/>
    </source>
</evidence>
<sequence>GSYINAMLGTSIPLVYFGTAAILLFMTVNILGIKNSVKTLTGLVIFNVIVLFVFVISGLTMFNPSNFAIFLPNGTSGLIAGASIIFFAFTGFSRITTIGDEVKNPEKTIPMAIVISIIISTLLYFLIAYTAIGLVPYAKMADSTAPLS</sequence>
<dbReference type="PANTHER" id="PTHR43243">
    <property type="entry name" value="INNER MEMBRANE TRANSPORTER YGJI-RELATED"/>
    <property type="match status" value="1"/>
</dbReference>
<comment type="caution">
    <text evidence="7">The sequence shown here is derived from an EMBL/GenBank/DDBJ whole genome shotgun (WGS) entry which is preliminary data.</text>
</comment>
<feature type="transmembrane region" description="Helical" evidence="6">
    <location>
        <begin position="40"/>
        <end position="62"/>
    </location>
</feature>
<keyword evidence="5 6" id="KW-0472">Membrane</keyword>
<evidence type="ECO:0000256" key="2">
    <source>
        <dbReference type="ARBA" id="ARBA00022448"/>
    </source>
</evidence>
<dbReference type="PANTHER" id="PTHR43243:SF4">
    <property type="entry name" value="CATIONIC AMINO ACID TRANSPORTER 4"/>
    <property type="match status" value="1"/>
</dbReference>
<evidence type="ECO:0000313" key="7">
    <source>
        <dbReference type="EMBL" id="EQD43075.1"/>
    </source>
</evidence>
<dbReference type="AlphaFoldDB" id="T1AM21"/>
<dbReference type="Pfam" id="PF13520">
    <property type="entry name" value="AA_permease_2"/>
    <property type="match status" value="1"/>
</dbReference>
<evidence type="ECO:0000256" key="1">
    <source>
        <dbReference type="ARBA" id="ARBA00004141"/>
    </source>
</evidence>